<evidence type="ECO:0000313" key="3">
    <source>
        <dbReference type="Proteomes" id="UP000242180"/>
    </source>
</evidence>
<keyword evidence="1" id="KW-1133">Transmembrane helix</keyword>
<dbReference type="InParanoid" id="A0A1X2H410"/>
<protein>
    <submittedName>
        <fullName evidence="2">Uncharacterized protein</fullName>
    </submittedName>
</protein>
<accession>A0A1X2H410</accession>
<keyword evidence="3" id="KW-1185">Reference proteome</keyword>
<organism evidence="2 3">
    <name type="scientific">Syncephalastrum racemosum</name>
    <name type="common">Filamentous fungus</name>
    <dbReference type="NCBI Taxonomy" id="13706"/>
    <lineage>
        <taxon>Eukaryota</taxon>
        <taxon>Fungi</taxon>
        <taxon>Fungi incertae sedis</taxon>
        <taxon>Mucoromycota</taxon>
        <taxon>Mucoromycotina</taxon>
        <taxon>Mucoromycetes</taxon>
        <taxon>Mucorales</taxon>
        <taxon>Syncephalastraceae</taxon>
        <taxon>Syncephalastrum</taxon>
    </lineage>
</organism>
<gene>
    <name evidence="2" type="ORF">BCR43DRAFT_363617</name>
</gene>
<reference evidence="2 3" key="1">
    <citation type="submission" date="2016-07" db="EMBL/GenBank/DDBJ databases">
        <title>Pervasive Adenine N6-methylation of Active Genes in Fungi.</title>
        <authorList>
            <consortium name="DOE Joint Genome Institute"/>
            <person name="Mondo S.J."/>
            <person name="Dannebaum R.O."/>
            <person name="Kuo R.C."/>
            <person name="Labutti K."/>
            <person name="Haridas S."/>
            <person name="Kuo A."/>
            <person name="Salamov A."/>
            <person name="Ahrendt S.R."/>
            <person name="Lipzen A."/>
            <person name="Sullivan W."/>
            <person name="Andreopoulos W.B."/>
            <person name="Clum A."/>
            <person name="Lindquist E."/>
            <person name="Daum C."/>
            <person name="Ramamoorthy G.K."/>
            <person name="Gryganskyi A."/>
            <person name="Culley D."/>
            <person name="Magnuson J.K."/>
            <person name="James T.Y."/>
            <person name="O'Malley M.A."/>
            <person name="Stajich J.E."/>
            <person name="Spatafora J.W."/>
            <person name="Visel A."/>
            <person name="Grigoriev I.V."/>
        </authorList>
    </citation>
    <scope>NUCLEOTIDE SEQUENCE [LARGE SCALE GENOMIC DNA]</scope>
    <source>
        <strain evidence="2 3">NRRL 2496</strain>
    </source>
</reference>
<keyword evidence="1" id="KW-0812">Transmembrane</keyword>
<feature type="transmembrane region" description="Helical" evidence="1">
    <location>
        <begin position="65"/>
        <end position="83"/>
    </location>
</feature>
<name>A0A1X2H410_SYNRA</name>
<comment type="caution">
    <text evidence="2">The sequence shown here is derived from an EMBL/GenBank/DDBJ whole genome shotgun (WGS) entry which is preliminary data.</text>
</comment>
<sequence>MRVFGVLSCVMLLLVRWPRHLLWWSGSSVWVMCHRCPRLGSALGVIALLLILPILVTAMDAERELEWTMGIYCCVSIVISLVTDQCGSSSLSTGVVFFVRSTLSVFLPIFCHTLSAWVDRPPFTHPRQSH</sequence>
<proteinExistence type="predicted"/>
<evidence type="ECO:0000256" key="1">
    <source>
        <dbReference type="SAM" id="Phobius"/>
    </source>
</evidence>
<dbReference type="EMBL" id="MCGN01000009">
    <property type="protein sequence ID" value="ORY93058.1"/>
    <property type="molecule type" value="Genomic_DNA"/>
</dbReference>
<feature type="transmembrane region" description="Helical" evidence="1">
    <location>
        <begin position="42"/>
        <end position="58"/>
    </location>
</feature>
<keyword evidence="1" id="KW-0472">Membrane</keyword>
<dbReference type="Proteomes" id="UP000242180">
    <property type="component" value="Unassembled WGS sequence"/>
</dbReference>
<dbReference type="AlphaFoldDB" id="A0A1X2H410"/>
<evidence type="ECO:0000313" key="2">
    <source>
        <dbReference type="EMBL" id="ORY93058.1"/>
    </source>
</evidence>
<feature type="transmembrane region" description="Helical" evidence="1">
    <location>
        <begin position="95"/>
        <end position="118"/>
    </location>
</feature>